<organism evidence="4 5">
    <name type="scientific">Mycena belliarum</name>
    <dbReference type="NCBI Taxonomy" id="1033014"/>
    <lineage>
        <taxon>Eukaryota</taxon>
        <taxon>Fungi</taxon>
        <taxon>Dikarya</taxon>
        <taxon>Basidiomycota</taxon>
        <taxon>Agaricomycotina</taxon>
        <taxon>Agaricomycetes</taxon>
        <taxon>Agaricomycetidae</taxon>
        <taxon>Agaricales</taxon>
        <taxon>Marasmiineae</taxon>
        <taxon>Mycenaceae</taxon>
        <taxon>Mycena</taxon>
    </lineage>
</organism>
<evidence type="ECO:0000256" key="1">
    <source>
        <dbReference type="ARBA" id="ARBA00004514"/>
    </source>
</evidence>
<proteinExistence type="predicted"/>
<dbReference type="InterPro" id="IPR047154">
    <property type="entry name" value="UBL4A-like"/>
</dbReference>
<evidence type="ECO:0000313" key="5">
    <source>
        <dbReference type="Proteomes" id="UP001222325"/>
    </source>
</evidence>
<gene>
    <name evidence="4" type="ORF">B0H15DRAFT_918930</name>
</gene>
<name>A0AAD6UIW8_9AGAR</name>
<keyword evidence="2" id="KW-0963">Cytoplasm</keyword>
<dbReference type="GO" id="GO:0051087">
    <property type="term" value="F:protein-folding chaperone binding"/>
    <property type="evidence" value="ECO:0007669"/>
    <property type="project" value="TreeGrafter"/>
</dbReference>
<dbReference type="GO" id="GO:0071816">
    <property type="term" value="P:tail-anchored membrane protein insertion into ER membrane"/>
    <property type="evidence" value="ECO:0007669"/>
    <property type="project" value="TreeGrafter"/>
</dbReference>
<feature type="domain" description="Ubiquitin-like" evidence="3">
    <location>
        <begin position="63"/>
        <end position="136"/>
    </location>
</feature>
<dbReference type="GO" id="GO:0006620">
    <property type="term" value="P:post-translational protein targeting to endoplasmic reticulum membrane"/>
    <property type="evidence" value="ECO:0007669"/>
    <property type="project" value="InterPro"/>
</dbReference>
<accession>A0AAD6UIW8</accession>
<keyword evidence="5" id="KW-1185">Reference proteome</keyword>
<dbReference type="InterPro" id="IPR029071">
    <property type="entry name" value="Ubiquitin-like_domsf"/>
</dbReference>
<dbReference type="GO" id="GO:0071818">
    <property type="term" value="C:BAT3 complex"/>
    <property type="evidence" value="ECO:0007669"/>
    <property type="project" value="TreeGrafter"/>
</dbReference>
<dbReference type="Proteomes" id="UP001222325">
    <property type="component" value="Unassembled WGS sequence"/>
</dbReference>
<evidence type="ECO:0000256" key="2">
    <source>
        <dbReference type="ARBA" id="ARBA00022490"/>
    </source>
</evidence>
<comment type="caution">
    <text evidence="4">The sequence shown here is derived from an EMBL/GenBank/DDBJ whole genome shotgun (WGS) entry which is preliminary data.</text>
</comment>
<dbReference type="AlphaFoldDB" id="A0AAD6UIW8"/>
<dbReference type="EMBL" id="JARJCN010000001">
    <property type="protein sequence ID" value="KAJ7104407.1"/>
    <property type="molecule type" value="Genomic_DNA"/>
</dbReference>
<dbReference type="Gene3D" id="3.10.20.90">
    <property type="entry name" value="Phosphatidylinositol 3-kinase Catalytic Subunit, Chain A, domain 1"/>
    <property type="match status" value="1"/>
</dbReference>
<dbReference type="SUPFAM" id="SSF54236">
    <property type="entry name" value="Ubiquitin-like"/>
    <property type="match status" value="1"/>
</dbReference>
<dbReference type="SMART" id="SM00213">
    <property type="entry name" value="UBQ"/>
    <property type="match status" value="1"/>
</dbReference>
<dbReference type="InterPro" id="IPR000626">
    <property type="entry name" value="Ubiquitin-like_dom"/>
</dbReference>
<evidence type="ECO:0000313" key="4">
    <source>
        <dbReference type="EMBL" id="KAJ7104407.1"/>
    </source>
</evidence>
<evidence type="ECO:0000259" key="3">
    <source>
        <dbReference type="PROSITE" id="PS50053"/>
    </source>
</evidence>
<dbReference type="PROSITE" id="PS50053">
    <property type="entry name" value="UBIQUITIN_2"/>
    <property type="match status" value="1"/>
</dbReference>
<dbReference type="PANTHER" id="PTHR46555">
    <property type="entry name" value="UBIQUITIN-LIKE PROTEIN 4A"/>
    <property type="match status" value="1"/>
</dbReference>
<comment type="subcellular location">
    <subcellularLocation>
        <location evidence="1">Cytoplasm</location>
        <location evidence="1">Cytosol</location>
    </subcellularLocation>
</comment>
<sequence length="275" mass="29156">MADQAEQAFLRVYINTLSTQPITYKDDYQQPPENSLKKVPVLQISLPAPPRRKQADPSSSAPITLTFKSLKPPASYTVQVHPTDTVAAVKAVLAAQSGGPPVAAQRLLHKGKALADGKLLKEYPITAGDTVNLVLKALPATSTPTPTSATPTDSAMSNNKPTMSLPTGGSRHQRIPSVVLSPSPSGETPSGGDITLTLDNATTTVDAQELSAYHATVAKPEFWERLLTFLRSEFTTDGDAQIAFEDFLRASKGTLTASEIAKIRDHVGVIGMAGT</sequence>
<dbReference type="PANTHER" id="PTHR46555:SF1">
    <property type="entry name" value="UBIQUITIN-LIKE PROTEIN 4A"/>
    <property type="match status" value="1"/>
</dbReference>
<reference evidence="4" key="1">
    <citation type="submission" date="2023-03" db="EMBL/GenBank/DDBJ databases">
        <title>Massive genome expansion in bonnet fungi (Mycena s.s.) driven by repeated elements and novel gene families across ecological guilds.</title>
        <authorList>
            <consortium name="Lawrence Berkeley National Laboratory"/>
            <person name="Harder C.B."/>
            <person name="Miyauchi S."/>
            <person name="Viragh M."/>
            <person name="Kuo A."/>
            <person name="Thoen E."/>
            <person name="Andreopoulos B."/>
            <person name="Lu D."/>
            <person name="Skrede I."/>
            <person name="Drula E."/>
            <person name="Henrissat B."/>
            <person name="Morin E."/>
            <person name="Kohler A."/>
            <person name="Barry K."/>
            <person name="LaButti K."/>
            <person name="Morin E."/>
            <person name="Salamov A."/>
            <person name="Lipzen A."/>
            <person name="Mereny Z."/>
            <person name="Hegedus B."/>
            <person name="Baldrian P."/>
            <person name="Stursova M."/>
            <person name="Weitz H."/>
            <person name="Taylor A."/>
            <person name="Grigoriev I.V."/>
            <person name="Nagy L.G."/>
            <person name="Martin F."/>
            <person name="Kauserud H."/>
        </authorList>
    </citation>
    <scope>NUCLEOTIDE SEQUENCE</scope>
    <source>
        <strain evidence="4">CBHHK173m</strain>
    </source>
</reference>
<dbReference type="Pfam" id="PF00240">
    <property type="entry name" value="ubiquitin"/>
    <property type="match status" value="1"/>
</dbReference>
<protein>
    <recommendedName>
        <fullName evidence="3">Ubiquitin-like domain-containing protein</fullName>
    </recommendedName>
</protein>